<gene>
    <name evidence="1" type="ORF">GO620_006455</name>
</gene>
<evidence type="ECO:0000313" key="2">
    <source>
        <dbReference type="Proteomes" id="UP000429232"/>
    </source>
</evidence>
<dbReference type="Proteomes" id="UP000429232">
    <property type="component" value="Chromosome"/>
</dbReference>
<protein>
    <submittedName>
        <fullName evidence="1">Uncharacterized protein</fullName>
    </submittedName>
</protein>
<dbReference type="RefSeq" id="WP_157523660.1">
    <property type="nucleotide sequence ID" value="NZ_CP066775.1"/>
</dbReference>
<dbReference type="KEGG" id="mgik:GO620_006455"/>
<keyword evidence="2" id="KW-1185">Reference proteome</keyword>
<organism evidence="1 2">
    <name type="scientific">Mucilaginibacter ginkgonis</name>
    <dbReference type="NCBI Taxonomy" id="2682091"/>
    <lineage>
        <taxon>Bacteria</taxon>
        <taxon>Pseudomonadati</taxon>
        <taxon>Bacteroidota</taxon>
        <taxon>Sphingobacteriia</taxon>
        <taxon>Sphingobacteriales</taxon>
        <taxon>Sphingobacteriaceae</taxon>
        <taxon>Mucilaginibacter</taxon>
    </lineage>
</organism>
<reference evidence="1 2" key="1">
    <citation type="submission" date="2020-12" db="EMBL/GenBank/DDBJ databases">
        <title>HMF7856_wgs.fasta genome submission.</title>
        <authorList>
            <person name="Kang H."/>
            <person name="Kim H."/>
            <person name="Joh K."/>
        </authorList>
    </citation>
    <scope>NUCLEOTIDE SEQUENCE [LARGE SCALE GENOMIC DNA]</scope>
    <source>
        <strain evidence="1 2">HMF7856</strain>
    </source>
</reference>
<name>A0A6I4I0S7_9SPHI</name>
<accession>A0A6I4I0S7</accession>
<dbReference type="EMBL" id="CP066775">
    <property type="protein sequence ID" value="QQL51087.1"/>
    <property type="molecule type" value="Genomic_DNA"/>
</dbReference>
<proteinExistence type="predicted"/>
<evidence type="ECO:0000313" key="1">
    <source>
        <dbReference type="EMBL" id="QQL51087.1"/>
    </source>
</evidence>
<sequence length="123" mass="13147">MATSKQPTKAAKAAKLTSKTTPTLSPESNLALHAEQAAASPAQSKKVQKSHIKYVTSFNLKRTHIAGAVKANMFLSQDDYARLGVTGMQLGVTWDEIVRGCIDMAFASSDPLSALKNFVPAIQ</sequence>
<dbReference type="AlphaFoldDB" id="A0A6I4I0S7"/>